<keyword evidence="2" id="KW-1185">Reference proteome</keyword>
<dbReference type="Pfam" id="PF11964">
    <property type="entry name" value="SpoIIAA-like"/>
    <property type="match status" value="1"/>
</dbReference>
<dbReference type="OrthoDB" id="9811577at2"/>
<dbReference type="Proteomes" id="UP000184041">
    <property type="component" value="Unassembled WGS sequence"/>
</dbReference>
<accession>A0A1M5K6X1</accession>
<proteinExistence type="predicted"/>
<dbReference type="EMBL" id="FQUS01000030">
    <property type="protein sequence ID" value="SHG48548.1"/>
    <property type="molecule type" value="Genomic_DNA"/>
</dbReference>
<dbReference type="InterPro" id="IPR038396">
    <property type="entry name" value="SpoIIAA-like_sf"/>
</dbReference>
<gene>
    <name evidence="1" type="ORF">SAMN05443144_13010</name>
</gene>
<organism evidence="1 2">
    <name type="scientific">Fodinibius roseus</name>
    <dbReference type="NCBI Taxonomy" id="1194090"/>
    <lineage>
        <taxon>Bacteria</taxon>
        <taxon>Pseudomonadati</taxon>
        <taxon>Balneolota</taxon>
        <taxon>Balneolia</taxon>
        <taxon>Balneolales</taxon>
        <taxon>Balneolaceae</taxon>
        <taxon>Fodinibius</taxon>
    </lineage>
</organism>
<reference evidence="1 2" key="1">
    <citation type="submission" date="2016-11" db="EMBL/GenBank/DDBJ databases">
        <authorList>
            <person name="Jaros S."/>
            <person name="Januszkiewicz K."/>
            <person name="Wedrychowicz H."/>
        </authorList>
    </citation>
    <scope>NUCLEOTIDE SEQUENCE [LARGE SCALE GENOMIC DNA]</scope>
    <source>
        <strain evidence="1 2">DSM 21986</strain>
    </source>
</reference>
<dbReference type="InterPro" id="IPR036513">
    <property type="entry name" value="STAS_dom_sf"/>
</dbReference>
<dbReference type="RefSeq" id="WP_073068100.1">
    <property type="nucleotide sequence ID" value="NZ_FQUS01000030.1"/>
</dbReference>
<dbReference type="AlphaFoldDB" id="A0A1M5K6X1"/>
<sequence length="122" mass="14052">MIEVNAHTNDDILAIKASGKLSKEDLDDLEPALNKFATASDDPHLIMILEDFGGWQDTAAFWKDLQLDAEYIGYFDRIAVVGDKQWQEWGTKLVDPITKEEMHFFPIDKAEDAWEWLKQNHS</sequence>
<evidence type="ECO:0000313" key="1">
    <source>
        <dbReference type="EMBL" id="SHG48548.1"/>
    </source>
</evidence>
<dbReference type="Gene3D" id="3.40.50.10600">
    <property type="entry name" value="SpoIIaa-like domains"/>
    <property type="match status" value="1"/>
</dbReference>
<dbReference type="InterPro" id="IPR021866">
    <property type="entry name" value="SpoIIAA-like"/>
</dbReference>
<evidence type="ECO:0000313" key="2">
    <source>
        <dbReference type="Proteomes" id="UP000184041"/>
    </source>
</evidence>
<name>A0A1M5K6X1_9BACT</name>
<protein>
    <submittedName>
        <fullName evidence="1">SpoIIAA-like</fullName>
    </submittedName>
</protein>
<dbReference type="STRING" id="1194090.SAMN05443144_13010"/>
<dbReference type="SUPFAM" id="SSF52091">
    <property type="entry name" value="SpoIIaa-like"/>
    <property type="match status" value="1"/>
</dbReference>